<name>A0A0R2LDM1_9LACO</name>
<evidence type="ECO:0008006" key="3">
    <source>
        <dbReference type="Google" id="ProtNLM"/>
    </source>
</evidence>
<dbReference type="InterPro" id="IPR005046">
    <property type="entry name" value="DUF285"/>
</dbReference>
<dbReference type="Proteomes" id="UP000051006">
    <property type="component" value="Unassembled WGS sequence"/>
</dbReference>
<dbReference type="SUPFAM" id="SSF52058">
    <property type="entry name" value="L domain-like"/>
    <property type="match status" value="1"/>
</dbReference>
<dbReference type="Gene3D" id="3.80.10.10">
    <property type="entry name" value="Ribonuclease Inhibitor"/>
    <property type="match status" value="2"/>
</dbReference>
<proteinExistence type="predicted"/>
<organism evidence="1 2">
    <name type="scientific">Companilactobacillus kimchiensis</name>
    <dbReference type="NCBI Taxonomy" id="993692"/>
    <lineage>
        <taxon>Bacteria</taxon>
        <taxon>Bacillati</taxon>
        <taxon>Bacillota</taxon>
        <taxon>Bacilli</taxon>
        <taxon>Lactobacillales</taxon>
        <taxon>Lactobacillaceae</taxon>
        <taxon>Companilactobacillus</taxon>
    </lineage>
</organism>
<dbReference type="Pfam" id="PF03382">
    <property type="entry name" value="DUF285"/>
    <property type="match status" value="4"/>
</dbReference>
<protein>
    <recommendedName>
        <fullName evidence="3">BspA family leucine-rich repeat surface protein</fullName>
    </recommendedName>
</protein>
<dbReference type="EMBL" id="JQCF01000008">
    <property type="protein sequence ID" value="KRN99611.1"/>
    <property type="molecule type" value="Genomic_DNA"/>
</dbReference>
<keyword evidence="2" id="KW-1185">Reference proteome</keyword>
<reference evidence="1 2" key="1">
    <citation type="journal article" date="2015" name="Genome Announc.">
        <title>Expanding the biotechnology potential of lactobacilli through comparative genomics of 213 strains and associated genera.</title>
        <authorList>
            <person name="Sun Z."/>
            <person name="Harris H.M."/>
            <person name="McCann A."/>
            <person name="Guo C."/>
            <person name="Argimon S."/>
            <person name="Zhang W."/>
            <person name="Yang X."/>
            <person name="Jeffery I.B."/>
            <person name="Cooney J.C."/>
            <person name="Kagawa T.F."/>
            <person name="Liu W."/>
            <person name="Song Y."/>
            <person name="Salvetti E."/>
            <person name="Wrobel A."/>
            <person name="Rasinkangas P."/>
            <person name="Parkhill J."/>
            <person name="Rea M.C."/>
            <person name="O'Sullivan O."/>
            <person name="Ritari J."/>
            <person name="Douillard F.P."/>
            <person name="Paul Ross R."/>
            <person name="Yang R."/>
            <person name="Briner A.E."/>
            <person name="Felis G.E."/>
            <person name="de Vos W.M."/>
            <person name="Barrangou R."/>
            <person name="Klaenhammer T.R."/>
            <person name="Caufield P.W."/>
            <person name="Cui Y."/>
            <person name="Zhang H."/>
            <person name="O'Toole P.W."/>
        </authorList>
    </citation>
    <scope>NUCLEOTIDE SEQUENCE [LARGE SCALE GENOMIC DNA]</scope>
    <source>
        <strain evidence="1 2">DSM 24716</strain>
    </source>
</reference>
<dbReference type="InterPro" id="IPR011889">
    <property type="entry name" value="Liste_lipo_26"/>
</dbReference>
<accession>A0A0R2LDM1</accession>
<dbReference type="PATRIC" id="fig|993692.3.peg.2472"/>
<dbReference type="AlphaFoldDB" id="A0A0R2LDM1"/>
<sequence length="859" mass="94797">MTCNFILGLSIVFSGGKTISAAVTNDAQEMLNQNASVSINNELASQVNNIMPLAVTAAEITHSGTSGTANWDIDSNGKLTIHAGQLAYGKGSWSPYASNIKSVYVDTGVSPALDILTADANNSVFSELPNVITIDVTNLDVSKTHTFGRMFAEDPKLTNIIGLDTWDTSSTQWMNNMFNKDSSLTSIDLSSFNTSKVTWLIGMFNDCTALESLDVSNFDTSSVTDLSNTFQNVPGKIIGLEKFDTSKVLKMSGTFRGVDFTKTDANDIKDWDVSAVTDMSYLFQKSKFDSLDLSSWNIGNVANMAYMFANDSNVNKVKNLANWDTKNVTNMLGMFQAVSDTDLSFVENWDVSNVTNAGYMFDSCPNLTSLDLSKWHTDSLVSTASMFNGDKLLNENTLQGYQTLVIDKNTSVASMFNGTSFQVIDLSKYDTSNVTDFTRFLSGTSKLEKIIGNFDMHSAKNLSYMFFNSHITDFGGLNIADWDMSNATNLQNIFDGLKMEDFSFIKDWNVSSVTTMSGMFANNSVVKYLPVEKWDVSKVNSLYSFVYNDTNLVDLPVENWNVSKVTSFSQMFFEASAIKSLDLSKWDTSSGTNFYAMFNTMTNLEILDISSFDTTKATNINYMLGGGNRNLWKITLGPKTVLIDPKAKPTDMGARLLSPTPGTLIKDNSTTTQYSAISDRWQEVNEVNGGTNHSPVGDLVSGDDIMNKFATTDNPVTTYVWQQQTKQDLSMEVPDLDFGTVSGVSGLVHRKTKDFGVTVNNNNYPNNSFDTDLTVSMDKPLTASDNQTMDDVLVYRDENNVNRILSDSPMVVYDGKIDGGKNNINWDDSHGLLLDMNNDKYAKNGNYSTTLTWNLTNSL</sequence>
<dbReference type="STRING" id="993692.IV57_GL002425"/>
<dbReference type="InterPro" id="IPR032675">
    <property type="entry name" value="LRR_dom_sf"/>
</dbReference>
<comment type="caution">
    <text evidence="1">The sequence shown here is derived from an EMBL/GenBank/DDBJ whole genome shotgun (WGS) entry which is preliminary data.</text>
</comment>
<evidence type="ECO:0000313" key="1">
    <source>
        <dbReference type="EMBL" id="KRN99611.1"/>
    </source>
</evidence>
<evidence type="ECO:0000313" key="2">
    <source>
        <dbReference type="Proteomes" id="UP000051006"/>
    </source>
</evidence>
<dbReference type="NCBIfam" id="TIGR02167">
    <property type="entry name" value="Liste_lipo_26"/>
    <property type="match status" value="10"/>
</dbReference>
<gene>
    <name evidence="1" type="ORF">IV57_GL002425</name>
</gene>